<dbReference type="InterPro" id="IPR013685">
    <property type="entry name" value="POTRA_FtsQ_type"/>
</dbReference>
<feature type="domain" description="POTRA" evidence="9">
    <location>
        <begin position="50"/>
        <end position="118"/>
    </location>
</feature>
<evidence type="ECO:0000256" key="5">
    <source>
        <dbReference type="ARBA" id="ARBA00022989"/>
    </source>
</evidence>
<evidence type="ECO:0000256" key="7">
    <source>
        <dbReference type="ARBA" id="ARBA00023306"/>
    </source>
</evidence>
<keyword evidence="11" id="KW-1185">Reference proteome</keyword>
<dbReference type="GO" id="GO:0043093">
    <property type="term" value="P:FtsZ-dependent cytokinesis"/>
    <property type="evidence" value="ECO:0007669"/>
    <property type="project" value="UniProtKB-UniRule"/>
</dbReference>
<dbReference type="PROSITE" id="PS51779">
    <property type="entry name" value="POTRA"/>
    <property type="match status" value="1"/>
</dbReference>
<dbReference type="PANTHER" id="PTHR37820:SF1">
    <property type="entry name" value="CELL DIVISION PROTEIN FTSQ"/>
    <property type="match status" value="1"/>
</dbReference>
<evidence type="ECO:0000313" key="11">
    <source>
        <dbReference type="Proteomes" id="UP000248214"/>
    </source>
</evidence>
<dbReference type="AlphaFoldDB" id="A0A323TI67"/>
<evidence type="ECO:0000259" key="9">
    <source>
        <dbReference type="PROSITE" id="PS51779"/>
    </source>
</evidence>
<proteinExistence type="inferred from homology"/>
<dbReference type="GO" id="GO:0005886">
    <property type="term" value="C:plasma membrane"/>
    <property type="evidence" value="ECO:0007669"/>
    <property type="project" value="UniProtKB-SubCell"/>
</dbReference>
<protein>
    <recommendedName>
        <fullName evidence="8">Cell division protein DivIB</fullName>
    </recommendedName>
</protein>
<dbReference type="Proteomes" id="UP000248214">
    <property type="component" value="Unassembled WGS sequence"/>
</dbReference>
<dbReference type="EMBL" id="PDOD01000002">
    <property type="protein sequence ID" value="PYZ93237.1"/>
    <property type="molecule type" value="Genomic_DNA"/>
</dbReference>
<gene>
    <name evidence="8" type="primary">divIB</name>
    <name evidence="10" type="ORF">CR194_08555</name>
</gene>
<comment type="function">
    <text evidence="8">Cell division protein that may be involved in stabilizing or promoting the assembly of the division complex.</text>
</comment>
<evidence type="ECO:0000256" key="6">
    <source>
        <dbReference type="ARBA" id="ARBA00023136"/>
    </source>
</evidence>
<keyword evidence="4 8" id="KW-0812">Transmembrane</keyword>
<keyword evidence="6 8" id="KW-0472">Membrane</keyword>
<feature type="transmembrane region" description="Helical" evidence="8">
    <location>
        <begin position="28"/>
        <end position="45"/>
    </location>
</feature>
<dbReference type="RefSeq" id="WP_110609267.1">
    <property type="nucleotide sequence ID" value="NZ_PDOD01000002.1"/>
</dbReference>
<evidence type="ECO:0000256" key="8">
    <source>
        <dbReference type="HAMAP-Rule" id="MF_00912"/>
    </source>
</evidence>
<dbReference type="Gene3D" id="3.10.20.310">
    <property type="entry name" value="membrane protein fhac"/>
    <property type="match status" value="1"/>
</dbReference>
<dbReference type="Pfam" id="PF08478">
    <property type="entry name" value="POTRA_1"/>
    <property type="match status" value="1"/>
</dbReference>
<sequence length="261" mass="30381">MKERKVVEIEERIPKLKERRKQRTNRRLILYVSVFFTLMLLIIYFQSSFSQVQQVEVQGNAYASSDWIIEESQLLNEVSMWNIGESEVIERVSQHQAIDGVDVSRQWMNTIVLDINEYERIAYFHNGDSYFPVLETGEIYSEDGTEGITPYDAPILRDFEDEDIRTRMVTQLGQTPSEIRQRMSDIFLDPVENDSSRLTILMNDGFIVSSTVSNFADRISSYPSVVEQLDPDEAGIVHMRMNPYFESFEINEEEDDLESEG</sequence>
<dbReference type="GO" id="GO:0032153">
    <property type="term" value="C:cell division site"/>
    <property type="evidence" value="ECO:0007669"/>
    <property type="project" value="UniProtKB-UniRule"/>
</dbReference>
<comment type="similarity">
    <text evidence="8">Belongs to the FtsQ/DivIB family. DivIB subfamily.</text>
</comment>
<keyword evidence="5 8" id="KW-1133">Transmembrane helix</keyword>
<dbReference type="PANTHER" id="PTHR37820">
    <property type="entry name" value="CELL DIVISION PROTEIN DIVIB"/>
    <property type="match status" value="1"/>
</dbReference>
<dbReference type="Gene3D" id="3.40.50.10960">
    <property type="match status" value="1"/>
</dbReference>
<evidence type="ECO:0000256" key="2">
    <source>
        <dbReference type="ARBA" id="ARBA00022475"/>
    </source>
</evidence>
<keyword evidence="2 8" id="KW-1003">Cell membrane</keyword>
<evidence type="ECO:0000256" key="3">
    <source>
        <dbReference type="ARBA" id="ARBA00022618"/>
    </source>
</evidence>
<organism evidence="10 11">
    <name type="scientific">Salipaludibacillus keqinensis</name>
    <dbReference type="NCBI Taxonomy" id="2045207"/>
    <lineage>
        <taxon>Bacteria</taxon>
        <taxon>Bacillati</taxon>
        <taxon>Bacillota</taxon>
        <taxon>Bacilli</taxon>
        <taxon>Bacillales</taxon>
        <taxon>Bacillaceae</taxon>
    </lineage>
</organism>
<dbReference type="InterPro" id="IPR050487">
    <property type="entry name" value="FtsQ_DivIB"/>
</dbReference>
<evidence type="ECO:0000256" key="1">
    <source>
        <dbReference type="ARBA" id="ARBA00004370"/>
    </source>
</evidence>
<dbReference type="InterPro" id="IPR005548">
    <property type="entry name" value="Cell_div_FtsQ/DivIB_C"/>
</dbReference>
<dbReference type="InterPro" id="IPR034746">
    <property type="entry name" value="POTRA"/>
</dbReference>
<comment type="caution">
    <text evidence="10">The sequence shown here is derived from an EMBL/GenBank/DDBJ whole genome shotgun (WGS) entry which is preliminary data.</text>
</comment>
<name>A0A323TI67_9BACI</name>
<dbReference type="OrthoDB" id="1819027at2"/>
<accession>A0A323TI67</accession>
<comment type="subcellular location">
    <subcellularLocation>
        <location evidence="8">Cell membrane</location>
        <topology evidence="8">Single-pass type II membrane protein</topology>
    </subcellularLocation>
    <subcellularLocation>
        <location evidence="1">Membrane</location>
    </subcellularLocation>
    <text evidence="8">Localizes to the division septum.</text>
</comment>
<reference evidence="10 11" key="1">
    <citation type="submission" date="2017-10" db="EMBL/GenBank/DDBJ databases">
        <title>Bacillus sp. nov., a halophilic bacterium isolated from a Keqin Lake.</title>
        <authorList>
            <person name="Wang H."/>
        </authorList>
    </citation>
    <scope>NUCLEOTIDE SEQUENCE [LARGE SCALE GENOMIC DNA]</scope>
    <source>
        <strain evidence="10 11">KQ-12</strain>
    </source>
</reference>
<dbReference type="Pfam" id="PF03799">
    <property type="entry name" value="FtsQ_DivIB_C"/>
    <property type="match status" value="1"/>
</dbReference>
<dbReference type="HAMAP" id="MF_00912">
    <property type="entry name" value="DivIB"/>
    <property type="match status" value="1"/>
</dbReference>
<dbReference type="InterPro" id="IPR026580">
    <property type="entry name" value="DivIB"/>
</dbReference>
<evidence type="ECO:0000313" key="10">
    <source>
        <dbReference type="EMBL" id="PYZ93237.1"/>
    </source>
</evidence>
<evidence type="ECO:0000256" key="4">
    <source>
        <dbReference type="ARBA" id="ARBA00022692"/>
    </source>
</evidence>
<keyword evidence="3 8" id="KW-0132">Cell division</keyword>
<keyword evidence="7 8" id="KW-0131">Cell cycle</keyword>